<reference evidence="2" key="1">
    <citation type="submission" date="2020-07" db="EMBL/GenBank/DDBJ databases">
        <title>Huge and variable diversity of episymbiotic CPR bacteria and DPANN archaea in groundwater ecosystems.</title>
        <authorList>
            <person name="He C.Y."/>
            <person name="Keren R."/>
            <person name="Whittaker M."/>
            <person name="Farag I.F."/>
            <person name="Doudna J."/>
            <person name="Cate J.H.D."/>
            <person name="Banfield J.F."/>
        </authorList>
    </citation>
    <scope>NUCLEOTIDE SEQUENCE</scope>
    <source>
        <strain evidence="2">NC_groundwater_717_Ag_S-0.2um_59_8</strain>
    </source>
</reference>
<keyword evidence="1" id="KW-0812">Transmembrane</keyword>
<dbReference type="Proteomes" id="UP000741360">
    <property type="component" value="Unassembled WGS sequence"/>
</dbReference>
<dbReference type="EMBL" id="JACPSX010000129">
    <property type="protein sequence ID" value="MBI3014823.1"/>
    <property type="molecule type" value="Genomic_DNA"/>
</dbReference>
<accession>A0A932GPQ0</accession>
<evidence type="ECO:0000313" key="3">
    <source>
        <dbReference type="Proteomes" id="UP000741360"/>
    </source>
</evidence>
<feature type="transmembrane region" description="Helical" evidence="1">
    <location>
        <begin position="100"/>
        <end position="119"/>
    </location>
</feature>
<protein>
    <submittedName>
        <fullName evidence="2">Uncharacterized protein</fullName>
    </submittedName>
</protein>
<keyword evidence="1" id="KW-0472">Membrane</keyword>
<gene>
    <name evidence="2" type="ORF">HYY65_07160</name>
</gene>
<feature type="transmembrane region" description="Helical" evidence="1">
    <location>
        <begin position="199"/>
        <end position="219"/>
    </location>
</feature>
<name>A0A932GPQ0_UNCTE</name>
<sequence>MFWDSVVAGLKVLTYWQTYVAGLEYLAIFFIPMIVIGMIMEKNERIGGAVGCLSMFFLPVLQVAAMAVFVLTLAPVIFGFSGEAAGSFPWKVITLAPGAFFKLVGVLVVAAIVLAFIPILGRLQSLHTLVLGGIALMFVLGLLDSINPGVVKGRIDFVPGFWFSVGLLVIGGVMSWIGMMVAALIVTAIDMAQEGLGQLIMFPIGAIFGFIPVFMYGAWLGAQVRGGF</sequence>
<organism evidence="2 3">
    <name type="scientific">Tectimicrobiota bacterium</name>
    <dbReference type="NCBI Taxonomy" id="2528274"/>
    <lineage>
        <taxon>Bacteria</taxon>
        <taxon>Pseudomonadati</taxon>
        <taxon>Nitrospinota/Tectimicrobiota group</taxon>
        <taxon>Candidatus Tectimicrobiota</taxon>
    </lineage>
</organism>
<comment type="caution">
    <text evidence="2">The sequence shown here is derived from an EMBL/GenBank/DDBJ whole genome shotgun (WGS) entry which is preliminary data.</text>
</comment>
<evidence type="ECO:0000313" key="2">
    <source>
        <dbReference type="EMBL" id="MBI3014823.1"/>
    </source>
</evidence>
<proteinExistence type="predicted"/>
<feature type="transmembrane region" description="Helical" evidence="1">
    <location>
        <begin position="126"/>
        <end position="143"/>
    </location>
</feature>
<feature type="transmembrane region" description="Helical" evidence="1">
    <location>
        <begin position="163"/>
        <end position="187"/>
    </location>
</feature>
<feature type="transmembrane region" description="Helical" evidence="1">
    <location>
        <begin position="52"/>
        <end position="80"/>
    </location>
</feature>
<feature type="transmembrane region" description="Helical" evidence="1">
    <location>
        <begin position="20"/>
        <end position="40"/>
    </location>
</feature>
<keyword evidence="1" id="KW-1133">Transmembrane helix</keyword>
<dbReference type="AlphaFoldDB" id="A0A932GPQ0"/>
<evidence type="ECO:0000256" key="1">
    <source>
        <dbReference type="SAM" id="Phobius"/>
    </source>
</evidence>